<evidence type="ECO:0008006" key="7">
    <source>
        <dbReference type="Google" id="ProtNLM"/>
    </source>
</evidence>
<keyword evidence="2" id="KW-0813">Transport</keyword>
<dbReference type="EMBL" id="QUSY01000868">
    <property type="protein sequence ID" value="RHY26976.1"/>
    <property type="molecule type" value="Genomic_DNA"/>
</dbReference>
<dbReference type="GO" id="GO:0005886">
    <property type="term" value="C:plasma membrane"/>
    <property type="evidence" value="ECO:0007669"/>
    <property type="project" value="TreeGrafter"/>
</dbReference>
<evidence type="ECO:0000313" key="5">
    <source>
        <dbReference type="EMBL" id="RHY26976.1"/>
    </source>
</evidence>
<feature type="transmembrane region" description="Helical" evidence="4">
    <location>
        <begin position="108"/>
        <end position="129"/>
    </location>
</feature>
<comment type="similarity">
    <text evidence="1">Belongs to the multi antimicrobial extrusion (MATE) (TC 2.A.66.1) family.</text>
</comment>
<evidence type="ECO:0000256" key="2">
    <source>
        <dbReference type="ARBA" id="ARBA00022448"/>
    </source>
</evidence>
<feature type="transmembrane region" description="Helical" evidence="4">
    <location>
        <begin position="370"/>
        <end position="395"/>
    </location>
</feature>
<dbReference type="GO" id="GO:0015297">
    <property type="term" value="F:antiporter activity"/>
    <property type="evidence" value="ECO:0007669"/>
    <property type="project" value="InterPro"/>
</dbReference>
<feature type="region of interest" description="Disordered" evidence="3">
    <location>
        <begin position="1"/>
        <end position="20"/>
    </location>
</feature>
<dbReference type="PANTHER" id="PTHR43298:SF2">
    <property type="entry name" value="FMN_FAD EXPORTER YEEO-RELATED"/>
    <property type="match status" value="1"/>
</dbReference>
<feature type="transmembrane region" description="Helical" evidence="4">
    <location>
        <begin position="256"/>
        <end position="272"/>
    </location>
</feature>
<dbReference type="VEuPathDB" id="FungiDB:H310_10666"/>
<comment type="caution">
    <text evidence="5">The sequence shown here is derived from an EMBL/GenBank/DDBJ whole genome shotgun (WGS) entry which is preliminary data.</text>
</comment>
<keyword evidence="4" id="KW-1133">Transmembrane helix</keyword>
<dbReference type="Proteomes" id="UP000285060">
    <property type="component" value="Unassembled WGS sequence"/>
</dbReference>
<protein>
    <recommendedName>
        <fullName evidence="7">MATE efflux family protein</fullName>
    </recommendedName>
</protein>
<feature type="transmembrane region" description="Helical" evidence="4">
    <location>
        <begin position="335"/>
        <end position="358"/>
    </location>
</feature>
<feature type="transmembrane region" description="Helical" evidence="4">
    <location>
        <begin position="215"/>
        <end position="235"/>
    </location>
</feature>
<keyword evidence="4" id="KW-0472">Membrane</keyword>
<proteinExistence type="inferred from homology"/>
<organism evidence="5 6">
    <name type="scientific">Aphanomyces invadans</name>
    <dbReference type="NCBI Taxonomy" id="157072"/>
    <lineage>
        <taxon>Eukaryota</taxon>
        <taxon>Sar</taxon>
        <taxon>Stramenopiles</taxon>
        <taxon>Oomycota</taxon>
        <taxon>Saprolegniomycetes</taxon>
        <taxon>Saprolegniales</taxon>
        <taxon>Verrucalvaceae</taxon>
        <taxon>Aphanomyces</taxon>
    </lineage>
</organism>
<gene>
    <name evidence="5" type="ORF">DYB32_007129</name>
</gene>
<dbReference type="PANTHER" id="PTHR43298">
    <property type="entry name" value="MULTIDRUG RESISTANCE PROTEIN NORM-RELATED"/>
    <property type="match status" value="1"/>
</dbReference>
<dbReference type="Pfam" id="PF01554">
    <property type="entry name" value="MatE"/>
    <property type="match status" value="2"/>
</dbReference>
<sequence length="515" mass="54865">MVNVASEKASLLPGGPTTSEAIRPLGPELRELASMAVQISLRQMVRQVMTITDAAFQGHVGTKQLAGVALAMGWMGVPSGFVQMSIQAISTLCSQAHGAGNNHLVGTWLQTAIVFAVVAGIPVMIWYQFVGHMIAWTMGDPETVEFGAAFARVMSLGLIPQYVYGALSTYFSTQGVIMPATLCSAVTMLVNIGFNQVFIYGAFGWDGIGFLGSPLATVVSTVLQLTLFVLYTIVWKGYHVKYWGGWSWECVHADRLRAFFALALPMGASSVVDWGSGTLAGSFSGLLGSTVAAAQAILLGLFGVVNSCVFGFSAASQIRMARYLGQGKPENAKRVLRLGLTIVLSCSAVLCLVLGLFSRSLFRIWSTDPAILNTCTSATLAFVGCVLVAFVRFLLTAAMNALARADLNLIANNIASWGVYVPLSYVLPIVCHWGLAGFWWADTAGETLKALILLWGLSRVQWLEASVNAQKIAQQVDPVAEEELEVDVAAVGGLTLSPKAALLSPRPTGQDHAMT</sequence>
<reference evidence="5 6" key="1">
    <citation type="submission" date="2018-08" db="EMBL/GenBank/DDBJ databases">
        <title>Aphanomyces genome sequencing and annotation.</title>
        <authorList>
            <person name="Minardi D."/>
            <person name="Oidtmann B."/>
            <person name="Van Der Giezen M."/>
            <person name="Studholme D.J."/>
        </authorList>
    </citation>
    <scope>NUCLEOTIDE SEQUENCE [LARGE SCALE GENOMIC DNA]</scope>
    <source>
        <strain evidence="5 6">NJM0002</strain>
    </source>
</reference>
<evidence type="ECO:0000313" key="6">
    <source>
        <dbReference type="Proteomes" id="UP000285060"/>
    </source>
</evidence>
<keyword evidence="4" id="KW-0812">Transmembrane</keyword>
<accession>A0A3R6V7I1</accession>
<dbReference type="GO" id="GO:0042910">
    <property type="term" value="F:xenobiotic transmembrane transporter activity"/>
    <property type="evidence" value="ECO:0007669"/>
    <property type="project" value="InterPro"/>
</dbReference>
<name>A0A3R6V7I1_9STRA</name>
<evidence type="ECO:0000256" key="1">
    <source>
        <dbReference type="ARBA" id="ARBA00010199"/>
    </source>
</evidence>
<feature type="transmembrane region" description="Helical" evidence="4">
    <location>
        <begin position="292"/>
        <end position="314"/>
    </location>
</feature>
<keyword evidence="6" id="KW-1185">Reference proteome</keyword>
<feature type="transmembrane region" description="Helical" evidence="4">
    <location>
        <begin position="182"/>
        <end position="203"/>
    </location>
</feature>
<dbReference type="InterPro" id="IPR050222">
    <property type="entry name" value="MATE_MdtK"/>
</dbReference>
<dbReference type="AlphaFoldDB" id="A0A3R6V7I1"/>
<evidence type="ECO:0000256" key="4">
    <source>
        <dbReference type="SAM" id="Phobius"/>
    </source>
</evidence>
<feature type="transmembrane region" description="Helical" evidence="4">
    <location>
        <begin position="149"/>
        <end position="170"/>
    </location>
</feature>
<dbReference type="NCBIfam" id="TIGR00797">
    <property type="entry name" value="matE"/>
    <property type="match status" value="1"/>
</dbReference>
<evidence type="ECO:0000256" key="3">
    <source>
        <dbReference type="SAM" id="MobiDB-lite"/>
    </source>
</evidence>
<dbReference type="InterPro" id="IPR002528">
    <property type="entry name" value="MATE_fam"/>
</dbReference>